<gene>
    <name evidence="8" type="ORF">E1163_21370</name>
</gene>
<evidence type="ECO:0000256" key="2">
    <source>
        <dbReference type="ARBA" id="ARBA00022692"/>
    </source>
</evidence>
<dbReference type="PANTHER" id="PTHR30441:SF8">
    <property type="entry name" value="DUF748 DOMAIN-CONTAINING PROTEIN"/>
    <property type="match status" value="1"/>
</dbReference>
<keyword evidence="9" id="KW-1185">Reference proteome</keyword>
<evidence type="ECO:0000259" key="7">
    <source>
        <dbReference type="Pfam" id="PF04357"/>
    </source>
</evidence>
<sequence length="1666" mass="186022">MKAGKFKNILLKILKSIGWFLLGIILLLVILIFSLRIPAVQQYVTSEAVKFYKNKTNTEASIGRLYVDFPTAIVIEDVYIEDQKGDTLAYSHYISVDTDLWGLLDNRFEIDGLEVRQLVANIHNQETDSTFNFQFIPEAFATPAKPIDTTAAPSKPFTFALYEADIENARVNYNDLYNGMKLSVDLGHFYADVSEFDLNQSVITVDQITLENSIGSFTILKETTSTDTTSAQVIDIGGQNLLVDNVKFTFEDQPGKMKVLTDIGHVEAEIKELDIARQVYEASTIAIANSFVSIDQFSNPGDTVVAEQDTIPAGELELLASADQASIENIGFRFYDHNYEAVKGFDPYHMWFQQVSAELGEVKFQNGYAQGKVNSLSAKEKGGMDLEQLKAVFKYGQEESFVNDLTLITQYSNVNGDLKVTYPSIEALQQNPQQVSIQADFERSKFDMEDLYYFQPALKSQIPYLTGNASDVVFEGQISGALADLEVSGFYAEAFYSTKVRIAGNVQGLPDINKAQWDIKLQELTTTKKDLYTILSDTLIPPNISLPPSMQVAGTFKGSLNDFKTKADVTSAYGSIKADVNMAMLPDSLYTYQGHVEVDSFDLGKLMAGDTTIGKLTMRAEVDGKGFTLEQINTRIEGKVASLGYNNYTYNDLLINGKIHAKEFNGELSMDDPNLDFDFNGLVNLNDSIPRYEFSLDLRSADLQALNFSKNDLRLRAKVNSDIKASSVENINGTLEVEDFVISRGDELYRIDTFLLSSTTNKDITDISIYSRVLEANFEGNFDLVTLPHVLQQHFNRYYALNDVEDVEKLAHQEFTFNINIKRPQFFSEMIVPGLEELQPGPIKGEYNSEQWMLDIDIIIPKVVYNGITIDSLNIDVHSDEEYLGYETRIRKLATGSMGVDHVNFSGIVEADHIETDLRILDDQGDEKYHFGGIFISGPDYYRFQFTPGEFVLNYDPWSVKPSNSLDFHPSGLWIKNLFLTNENQEIRVESIINQKGDSVLTTDISNFDLSFLGKLEEAKGYLVGGILDGDIDINMESSKFAFTSDININDFSYRGDTLGKVVLHAYNTNDIQYNVDLDITSQTNNLKVDGYYLADSVPALNLQADLVRLDLSTVESFAMGQLQDMNGLLTGNLKVTGTLNDPNINGKLTFREASFRVSYLQSQLTIDDESITFNRTGISFDDFVLHDKDNNEANIDGRIFTDDYTLYEFDLQVSANDFLLLNTTEDDNDLFYGNMAINANARITGTSNQPDIQLNVSPKSGSNLTYVIPEEEIQIQEREGVVEFFDKDLEEDPFLEGEEVSTTTDSISDALKGLNLTAKIDVDRNSTFSVVIDPVTGDKLTVQGDANLTLGIKPSGDMTLTGRYEVYDGAYNLNFYGLVKREFDITQGSYLIWTGDPLNARMDITATYTVSAVYEIPGGINETSTQKAPFIVYLDIKNELLNPDISFRLGLEESAAASGAEAFVAQVNKNQNDLNAQVFYLLLFKSTKDLESFSTTGGGGNIAESTARSSASRILSNQLNKLAGKIEGVELNLDLQSYNTSGTESGGTTQLELGLSKQLFNNRVVVKVAGNFGLEGERAEQQQNLSDFAGDIRIEYKLTEDGRFRLVGFRENEYDNLLQGEVIKTGAGIIFVRDYDSFKELFKVKDKQEKNQQQEENQEAKDSTN</sequence>
<feature type="domain" description="Translocation and assembly module TamB C-terminal" evidence="7">
    <location>
        <begin position="1001"/>
        <end position="1178"/>
    </location>
</feature>
<dbReference type="PANTHER" id="PTHR30441">
    <property type="entry name" value="DUF748 DOMAIN-CONTAINING PROTEIN"/>
    <property type="match status" value="1"/>
</dbReference>
<keyword evidence="4 6" id="KW-0472">Membrane</keyword>
<organism evidence="8 9">
    <name type="scientific">Fulvivirga kasyanovii</name>
    <dbReference type="NCBI Taxonomy" id="396812"/>
    <lineage>
        <taxon>Bacteria</taxon>
        <taxon>Pseudomonadati</taxon>
        <taxon>Bacteroidota</taxon>
        <taxon>Cytophagia</taxon>
        <taxon>Cytophagales</taxon>
        <taxon>Fulvivirgaceae</taxon>
        <taxon>Fulvivirga</taxon>
    </lineage>
</organism>
<evidence type="ECO:0000256" key="4">
    <source>
        <dbReference type="ARBA" id="ARBA00023136"/>
    </source>
</evidence>
<reference evidence="8 9" key="1">
    <citation type="submission" date="2019-02" db="EMBL/GenBank/DDBJ databases">
        <authorList>
            <person name="Goldberg S.R."/>
            <person name="Haltli B.A."/>
            <person name="Correa H."/>
            <person name="Russell K.G."/>
        </authorList>
    </citation>
    <scope>NUCLEOTIDE SEQUENCE [LARGE SCALE GENOMIC DNA]</scope>
    <source>
        <strain evidence="8 9">JCM 16186</strain>
    </source>
</reference>
<keyword evidence="2 6" id="KW-0812">Transmembrane</keyword>
<name>A0ABW9RUX9_9BACT</name>
<evidence type="ECO:0000256" key="5">
    <source>
        <dbReference type="SAM" id="MobiDB-lite"/>
    </source>
</evidence>
<evidence type="ECO:0000313" key="8">
    <source>
        <dbReference type="EMBL" id="MTI27521.1"/>
    </source>
</evidence>
<keyword evidence="3 6" id="KW-1133">Transmembrane helix</keyword>
<dbReference type="RefSeq" id="WP_155174521.1">
    <property type="nucleotide sequence ID" value="NZ_BAAAFL010000027.1"/>
</dbReference>
<accession>A0ABW9RUX9</accession>
<protein>
    <submittedName>
        <fullName evidence="8">Translocation/assembly module TamB</fullName>
    </submittedName>
</protein>
<evidence type="ECO:0000313" key="9">
    <source>
        <dbReference type="Proteomes" id="UP000798808"/>
    </source>
</evidence>
<evidence type="ECO:0000256" key="3">
    <source>
        <dbReference type="ARBA" id="ARBA00022989"/>
    </source>
</evidence>
<dbReference type="InterPro" id="IPR052894">
    <property type="entry name" value="AsmA-related"/>
</dbReference>
<feature type="transmembrane region" description="Helical" evidence="6">
    <location>
        <begin position="12"/>
        <end position="35"/>
    </location>
</feature>
<feature type="domain" description="Translocation and assembly module TamB C-terminal" evidence="7">
    <location>
        <begin position="1188"/>
        <end position="1636"/>
    </location>
</feature>
<dbReference type="Proteomes" id="UP000798808">
    <property type="component" value="Unassembled WGS sequence"/>
</dbReference>
<comment type="caution">
    <text evidence="8">The sequence shown here is derived from an EMBL/GenBank/DDBJ whole genome shotgun (WGS) entry which is preliminary data.</text>
</comment>
<feature type="region of interest" description="Disordered" evidence="5">
    <location>
        <begin position="1647"/>
        <end position="1666"/>
    </location>
</feature>
<comment type="subcellular location">
    <subcellularLocation>
        <location evidence="1">Membrane</location>
        <topology evidence="1">Single-pass membrane protein</topology>
    </subcellularLocation>
</comment>
<evidence type="ECO:0000256" key="6">
    <source>
        <dbReference type="SAM" id="Phobius"/>
    </source>
</evidence>
<dbReference type="Pfam" id="PF04357">
    <property type="entry name" value="TamB"/>
    <property type="match status" value="2"/>
</dbReference>
<proteinExistence type="predicted"/>
<evidence type="ECO:0000256" key="1">
    <source>
        <dbReference type="ARBA" id="ARBA00004167"/>
    </source>
</evidence>
<dbReference type="InterPro" id="IPR007452">
    <property type="entry name" value="TamB_C"/>
</dbReference>
<dbReference type="EMBL" id="SMLW01000632">
    <property type="protein sequence ID" value="MTI27521.1"/>
    <property type="molecule type" value="Genomic_DNA"/>
</dbReference>